<evidence type="ECO:0008006" key="3">
    <source>
        <dbReference type="Google" id="ProtNLM"/>
    </source>
</evidence>
<dbReference type="SUPFAM" id="SSF55729">
    <property type="entry name" value="Acyl-CoA N-acyltransferases (Nat)"/>
    <property type="match status" value="1"/>
</dbReference>
<dbReference type="PANTHER" id="PTHR41368">
    <property type="entry name" value="PROTEIN YGHO"/>
    <property type="match status" value="1"/>
</dbReference>
<protein>
    <recommendedName>
        <fullName evidence="3">N-acetyltransferase domain-containing protein</fullName>
    </recommendedName>
</protein>
<accession>A0A449BI70</accession>
<dbReference type="EMBL" id="LR215050">
    <property type="protein sequence ID" value="VEU82145.1"/>
    <property type="molecule type" value="Genomic_DNA"/>
</dbReference>
<evidence type="ECO:0000313" key="2">
    <source>
        <dbReference type="Proteomes" id="UP000290909"/>
    </source>
</evidence>
<dbReference type="KEGG" id="ahk:NCTC10172_00152"/>
<reference evidence="1 2" key="1">
    <citation type="submission" date="2019-01" db="EMBL/GenBank/DDBJ databases">
        <authorList>
            <consortium name="Pathogen Informatics"/>
        </authorList>
    </citation>
    <scope>NUCLEOTIDE SEQUENCE [LARGE SCALE GENOMIC DNA]</scope>
    <source>
        <strain evidence="1 2">NCTC10172</strain>
    </source>
</reference>
<dbReference type="InterPro" id="IPR016181">
    <property type="entry name" value="Acyl_CoA_acyltransferase"/>
</dbReference>
<name>A0A449BI70_9MOLU</name>
<dbReference type="PANTHER" id="PTHR41368:SF1">
    <property type="entry name" value="PROTEIN YGHO"/>
    <property type="match status" value="1"/>
</dbReference>
<dbReference type="AlphaFoldDB" id="A0A449BI70"/>
<dbReference type="RefSeq" id="WP_035369009.1">
    <property type="nucleotide sequence ID" value="NZ_LR215050.1"/>
</dbReference>
<gene>
    <name evidence="1" type="ORF">NCTC10172_00152</name>
</gene>
<keyword evidence="2" id="KW-1185">Reference proteome</keyword>
<dbReference type="STRING" id="1408416.GCA_000702765_00707"/>
<dbReference type="Proteomes" id="UP000290909">
    <property type="component" value="Chromosome"/>
</dbReference>
<proteinExistence type="predicted"/>
<organism evidence="1 2">
    <name type="scientific">Acholeplasma hippikon</name>
    <dbReference type="NCBI Taxonomy" id="264636"/>
    <lineage>
        <taxon>Bacteria</taxon>
        <taxon>Bacillati</taxon>
        <taxon>Mycoplasmatota</taxon>
        <taxon>Mollicutes</taxon>
        <taxon>Acholeplasmatales</taxon>
        <taxon>Acholeplasmataceae</taxon>
        <taxon>Acholeplasma</taxon>
    </lineage>
</organism>
<evidence type="ECO:0000313" key="1">
    <source>
        <dbReference type="EMBL" id="VEU82145.1"/>
    </source>
</evidence>
<dbReference type="InterPro" id="IPR039968">
    <property type="entry name" value="BcerS-like"/>
</dbReference>
<sequence>MNYTIREVTTRKDAKVFTKFPIKLFNHIEAFVPALTLDELNVFDKEKNPVHEYCESIRFLAYDKNKVVGRIAGIINHKYNEAFQTKIVRFTRLDMIDDINVTKLLIDTVVSWGKSKGMDTIIGPIGFTDLDRMGLLVEGFNELGSFITIWNPDYYHKHLEQLGFVKDVDWIESQIKWPESMPERIERGAKIVRERYGYELVKVNKMKDLDKYIYDAFNVYNRAFSELYGFFPLTQKVEDYYVKQVKSLVKLDFVWFVTNKHKEVVAIACMMPSLALANKKNKGSLFPFGWARILRSLRKFDVIDFYFVAVDPKHQGNGVMALIIEDGIKQGLKYGVKMAETGPELELNKKIQAQWMQFNPHYHKRRRCYTKKID</sequence>